<sequence>MTAMTIATIAATPAIVVFDLGGVLFDWNPDYLFRKLIADETERKWFLAHVCNGAWNIQQDGGRSLAEATASLSALHPQHAPLIAAFYARWTEMLGGTLAPGVAIFNALEAGGVPLYALTNWSSETFPYARSNAPYQPILERFKDILVSGEEKLIKPDPRIYQRMLERIRAHHPDAQPEHLIFIDDVERNVLAARALGWRAIHHADPAATAVQLRDWGLPT</sequence>
<dbReference type="InterPro" id="IPR036412">
    <property type="entry name" value="HAD-like_sf"/>
</dbReference>
<dbReference type="GO" id="GO:0016787">
    <property type="term" value="F:hydrolase activity"/>
    <property type="evidence" value="ECO:0007669"/>
    <property type="project" value="UniProtKB-KW"/>
</dbReference>
<accession>A0A127Q9S7</accession>
<dbReference type="CDD" id="cd02603">
    <property type="entry name" value="HAD_sEH-N_like"/>
    <property type="match status" value="1"/>
</dbReference>
<keyword evidence="1" id="KW-0812">Transmembrane</keyword>
<dbReference type="Gene3D" id="1.10.150.240">
    <property type="entry name" value="Putative phosphatase, domain 2"/>
    <property type="match status" value="1"/>
</dbReference>
<reference evidence="2 3" key="1">
    <citation type="submission" date="2015-11" db="EMBL/GenBank/DDBJ databases">
        <title>Exploring the genomic traits of fungus-feeding bacterial genus Collimonas.</title>
        <authorList>
            <person name="Song C."/>
            <person name="Schmidt R."/>
            <person name="de Jager V."/>
            <person name="Krzyzanowska D."/>
            <person name="Jongedijk E."/>
            <person name="Cankar K."/>
            <person name="Beekwilder J."/>
            <person name="van Veen A."/>
            <person name="de Boer W."/>
            <person name="van Veen J.A."/>
            <person name="Garbeva P."/>
        </authorList>
    </citation>
    <scope>NUCLEOTIDE SEQUENCE [LARGE SCALE GENOMIC DNA]</scope>
    <source>
        <strain evidence="2 3">Ter91</strain>
    </source>
</reference>
<dbReference type="PATRIC" id="fig|279113.9.peg.4405"/>
<dbReference type="InterPro" id="IPR023214">
    <property type="entry name" value="HAD_sf"/>
</dbReference>
<dbReference type="SFLD" id="SFLDG01129">
    <property type="entry name" value="C1.5:_HAD__Beta-PGM__Phosphata"/>
    <property type="match status" value="1"/>
</dbReference>
<feature type="transmembrane region" description="Helical" evidence="1">
    <location>
        <begin position="6"/>
        <end position="25"/>
    </location>
</feature>
<dbReference type="EMBL" id="CP013234">
    <property type="protein sequence ID" value="AMP06751.1"/>
    <property type="molecule type" value="Genomic_DNA"/>
</dbReference>
<dbReference type="STRING" id="279113.CPter91_4444"/>
<dbReference type="SFLD" id="SFLDS00003">
    <property type="entry name" value="Haloacid_Dehalogenase"/>
    <property type="match status" value="1"/>
</dbReference>
<dbReference type="SUPFAM" id="SSF56784">
    <property type="entry name" value="HAD-like"/>
    <property type="match status" value="1"/>
</dbReference>
<gene>
    <name evidence="2" type="ORF">CPter91_4444</name>
</gene>
<dbReference type="KEGG" id="cpra:CPter91_4444"/>
<keyword evidence="2" id="KW-0378">Hydrolase</keyword>
<organism evidence="2 3">
    <name type="scientific">Collimonas pratensis</name>
    <dbReference type="NCBI Taxonomy" id="279113"/>
    <lineage>
        <taxon>Bacteria</taxon>
        <taxon>Pseudomonadati</taxon>
        <taxon>Pseudomonadota</taxon>
        <taxon>Betaproteobacteria</taxon>
        <taxon>Burkholderiales</taxon>
        <taxon>Oxalobacteraceae</taxon>
        <taxon>Collimonas</taxon>
    </lineage>
</organism>
<dbReference type="RefSeq" id="WP_061943438.1">
    <property type="nucleotide sequence ID" value="NZ_CP013234.1"/>
</dbReference>
<keyword evidence="1" id="KW-1133">Transmembrane helix</keyword>
<protein>
    <submittedName>
        <fullName evidence="2">HAD hydrolase, IA, variant 3 family protein</fullName>
    </submittedName>
</protein>
<dbReference type="InterPro" id="IPR006439">
    <property type="entry name" value="HAD-SF_hydro_IA"/>
</dbReference>
<dbReference type="AlphaFoldDB" id="A0A127Q9S7"/>
<dbReference type="PANTHER" id="PTHR43611">
    <property type="entry name" value="ALPHA-D-GLUCOSE 1-PHOSPHATE PHOSPHATASE"/>
    <property type="match status" value="1"/>
</dbReference>
<dbReference type="PANTHER" id="PTHR43611:SF3">
    <property type="entry name" value="FLAVIN MONONUCLEOTIDE HYDROLASE 1, CHLOROPLATIC"/>
    <property type="match status" value="1"/>
</dbReference>
<proteinExistence type="predicted"/>
<evidence type="ECO:0000313" key="2">
    <source>
        <dbReference type="EMBL" id="AMP06751.1"/>
    </source>
</evidence>
<dbReference type="NCBIfam" id="TIGR01509">
    <property type="entry name" value="HAD-SF-IA-v3"/>
    <property type="match status" value="1"/>
</dbReference>
<evidence type="ECO:0000256" key="1">
    <source>
        <dbReference type="SAM" id="Phobius"/>
    </source>
</evidence>
<name>A0A127Q9S7_9BURK</name>
<dbReference type="InterPro" id="IPR023198">
    <property type="entry name" value="PGP-like_dom2"/>
</dbReference>
<keyword evidence="1" id="KW-0472">Membrane</keyword>
<evidence type="ECO:0000313" key="3">
    <source>
        <dbReference type="Proteomes" id="UP000074561"/>
    </source>
</evidence>
<dbReference type="Proteomes" id="UP000074561">
    <property type="component" value="Chromosome"/>
</dbReference>
<dbReference type="Gene3D" id="3.40.50.1000">
    <property type="entry name" value="HAD superfamily/HAD-like"/>
    <property type="match status" value="1"/>
</dbReference>
<dbReference type="Pfam" id="PF00702">
    <property type="entry name" value="Hydrolase"/>
    <property type="match status" value="1"/>
</dbReference>